<keyword evidence="4" id="KW-0813">Transport</keyword>
<feature type="transmembrane region" description="Helical" evidence="7">
    <location>
        <begin position="388"/>
        <end position="411"/>
    </location>
</feature>
<feature type="transmembrane region" description="Helical" evidence="7">
    <location>
        <begin position="225"/>
        <end position="248"/>
    </location>
</feature>
<comment type="caution">
    <text evidence="8">The sequence shown here is derived from an EMBL/GenBank/DDBJ whole genome shotgun (WGS) entry which is preliminary data.</text>
</comment>
<evidence type="ECO:0000256" key="7">
    <source>
        <dbReference type="SAM" id="Phobius"/>
    </source>
</evidence>
<gene>
    <name evidence="8" type="ORF">ElyMa_004493300</name>
</gene>
<keyword evidence="9" id="KW-1185">Reference proteome</keyword>
<evidence type="ECO:0000256" key="6">
    <source>
        <dbReference type="ARBA" id="ARBA00023136"/>
    </source>
</evidence>
<accession>A0AAV4HM33</accession>
<dbReference type="PANTHER" id="PTHR10361:SF28">
    <property type="entry name" value="P3 PROTEIN-RELATED"/>
    <property type="match status" value="1"/>
</dbReference>
<dbReference type="InterPro" id="IPR004710">
    <property type="entry name" value="Bilac:Na_transpt"/>
</dbReference>
<dbReference type="InterPro" id="IPR038770">
    <property type="entry name" value="Na+/solute_symporter_sf"/>
</dbReference>
<evidence type="ECO:0000313" key="8">
    <source>
        <dbReference type="EMBL" id="GFR98118.1"/>
    </source>
</evidence>
<dbReference type="PANTHER" id="PTHR10361">
    <property type="entry name" value="SODIUM-BILE ACID COTRANSPORTER"/>
    <property type="match status" value="1"/>
</dbReference>
<comment type="subcellular location">
    <subcellularLocation>
        <location evidence="1">Membrane</location>
        <topology evidence="1">Multi-pass membrane protein</topology>
    </subcellularLocation>
</comment>
<evidence type="ECO:0000313" key="9">
    <source>
        <dbReference type="Proteomes" id="UP000762676"/>
    </source>
</evidence>
<dbReference type="Proteomes" id="UP000762676">
    <property type="component" value="Unassembled WGS sequence"/>
</dbReference>
<evidence type="ECO:0000256" key="4">
    <source>
        <dbReference type="ARBA" id="ARBA00022847"/>
    </source>
</evidence>
<keyword evidence="3 7" id="KW-0812">Transmembrane</keyword>
<evidence type="ECO:0000256" key="5">
    <source>
        <dbReference type="ARBA" id="ARBA00022989"/>
    </source>
</evidence>
<dbReference type="AlphaFoldDB" id="A0AAV4HM33"/>
<dbReference type="Pfam" id="PF01758">
    <property type="entry name" value="SBF"/>
    <property type="match status" value="1"/>
</dbReference>
<sequence>MVWFNAPGTCSVYASLQLSSNLSSSEYIVTVGEIQEFVFDYSVARRCMKSQTQCRITVMFSDDYIIDLVSPKDHLVPPGSQTGELKVRLEGLLPGRVTLQIQYSEDGPKGDRNEKMFVYPLQVQRIETLADILFTASLVLITAATTVGIGCEVDLDVVMKQLKAPTSLAIGICSQYVFMPLIAFTVVEMSDLLPGIKLGLFALGCSPGGTASNAYSYLLGGDASLSITMTVVSTVLALAMMPLWLFTIGADIIQNENIRIPFHVIIGTLVAIIGPCAVGLYIRRKNPRLAAFLISSIKYLTLFFLTYCFTVGVYINLFAFQLMRPRVLLASGLVPFTGFLLGGLAAFMMGRDKISIITIALETGIQNNGVPIVMMRLSMTGPERDTSVVGPVASGIVSTLPLGIAVLVILIRNKIAFQQATEITKRVEIQTDGSDGFGQVANLEEVKSLGTEHSKDDISVP</sequence>
<dbReference type="GO" id="GO:0015293">
    <property type="term" value="F:symporter activity"/>
    <property type="evidence" value="ECO:0007669"/>
    <property type="project" value="UniProtKB-KW"/>
</dbReference>
<comment type="similarity">
    <text evidence="2">Belongs to the bile acid:sodium symporter (BASS) (TC 2.A.28) family.</text>
</comment>
<evidence type="ECO:0000256" key="1">
    <source>
        <dbReference type="ARBA" id="ARBA00004141"/>
    </source>
</evidence>
<organism evidence="8 9">
    <name type="scientific">Elysia marginata</name>
    <dbReference type="NCBI Taxonomy" id="1093978"/>
    <lineage>
        <taxon>Eukaryota</taxon>
        <taxon>Metazoa</taxon>
        <taxon>Spiralia</taxon>
        <taxon>Lophotrochozoa</taxon>
        <taxon>Mollusca</taxon>
        <taxon>Gastropoda</taxon>
        <taxon>Heterobranchia</taxon>
        <taxon>Euthyneura</taxon>
        <taxon>Panpulmonata</taxon>
        <taxon>Sacoglossa</taxon>
        <taxon>Placobranchoidea</taxon>
        <taxon>Plakobranchidae</taxon>
        <taxon>Elysia</taxon>
    </lineage>
</organism>
<evidence type="ECO:0000256" key="2">
    <source>
        <dbReference type="ARBA" id="ARBA00006528"/>
    </source>
</evidence>
<dbReference type="InterPro" id="IPR002657">
    <property type="entry name" value="BilAc:Na_symport/Acr3"/>
</dbReference>
<keyword evidence="5 7" id="KW-1133">Transmembrane helix</keyword>
<feature type="transmembrane region" description="Helical" evidence="7">
    <location>
        <begin position="327"/>
        <end position="348"/>
    </location>
</feature>
<evidence type="ECO:0000256" key="3">
    <source>
        <dbReference type="ARBA" id="ARBA00022692"/>
    </source>
</evidence>
<feature type="transmembrane region" description="Helical" evidence="7">
    <location>
        <begin position="169"/>
        <end position="187"/>
    </location>
</feature>
<dbReference type="Gene3D" id="1.20.1530.20">
    <property type="match status" value="1"/>
</dbReference>
<reference evidence="8 9" key="1">
    <citation type="journal article" date="2021" name="Elife">
        <title>Chloroplast acquisition without the gene transfer in kleptoplastic sea slugs, Plakobranchus ocellatus.</title>
        <authorList>
            <person name="Maeda T."/>
            <person name="Takahashi S."/>
            <person name="Yoshida T."/>
            <person name="Shimamura S."/>
            <person name="Takaki Y."/>
            <person name="Nagai Y."/>
            <person name="Toyoda A."/>
            <person name="Suzuki Y."/>
            <person name="Arimoto A."/>
            <person name="Ishii H."/>
            <person name="Satoh N."/>
            <person name="Nishiyama T."/>
            <person name="Hasebe M."/>
            <person name="Maruyama T."/>
            <person name="Minagawa J."/>
            <person name="Obokata J."/>
            <person name="Shigenobu S."/>
        </authorList>
    </citation>
    <scope>NUCLEOTIDE SEQUENCE [LARGE SCALE GENOMIC DNA]</scope>
</reference>
<proteinExistence type="inferred from homology"/>
<name>A0AAV4HM33_9GAST</name>
<keyword evidence="6 7" id="KW-0472">Membrane</keyword>
<feature type="transmembrane region" description="Helical" evidence="7">
    <location>
        <begin position="260"/>
        <end position="282"/>
    </location>
</feature>
<dbReference type="EMBL" id="BMAT01009082">
    <property type="protein sequence ID" value="GFR98118.1"/>
    <property type="molecule type" value="Genomic_DNA"/>
</dbReference>
<feature type="transmembrane region" description="Helical" evidence="7">
    <location>
        <begin position="302"/>
        <end position="320"/>
    </location>
</feature>
<protein>
    <submittedName>
        <fullName evidence="8">Ileal sodium/bile acid cotransporter</fullName>
    </submittedName>
</protein>
<feature type="transmembrane region" description="Helical" evidence="7">
    <location>
        <begin position="129"/>
        <end position="149"/>
    </location>
</feature>
<dbReference type="GO" id="GO:0016020">
    <property type="term" value="C:membrane"/>
    <property type="evidence" value="ECO:0007669"/>
    <property type="project" value="UniProtKB-SubCell"/>
</dbReference>
<keyword evidence="4" id="KW-0769">Symport</keyword>